<reference evidence="14 15" key="1">
    <citation type="journal article" date="2015" name="Genome Announc.">
        <title>Expanding the biotechnology potential of lactobacilli through comparative genomics of 213 strains and associated genera.</title>
        <authorList>
            <person name="Sun Z."/>
            <person name="Harris H.M."/>
            <person name="McCann A."/>
            <person name="Guo C."/>
            <person name="Argimon S."/>
            <person name="Zhang W."/>
            <person name="Yang X."/>
            <person name="Jeffery I.B."/>
            <person name="Cooney J.C."/>
            <person name="Kagawa T.F."/>
            <person name="Liu W."/>
            <person name="Song Y."/>
            <person name="Salvetti E."/>
            <person name="Wrobel A."/>
            <person name="Rasinkangas P."/>
            <person name="Parkhill J."/>
            <person name="Rea M.C."/>
            <person name="O'Sullivan O."/>
            <person name="Ritari J."/>
            <person name="Douillard F.P."/>
            <person name="Paul Ross R."/>
            <person name="Yang R."/>
            <person name="Briner A.E."/>
            <person name="Felis G.E."/>
            <person name="de Vos W.M."/>
            <person name="Barrangou R."/>
            <person name="Klaenhammer T.R."/>
            <person name="Caufield P.W."/>
            <person name="Cui Y."/>
            <person name="Zhang H."/>
            <person name="O'Toole P.W."/>
        </authorList>
    </citation>
    <scope>NUCLEOTIDE SEQUENCE [LARGE SCALE GENOMIC DNA]</scope>
    <source>
        <strain evidence="14 15">DSM 20593</strain>
    </source>
</reference>
<protein>
    <recommendedName>
        <fullName evidence="10">tRNA dimethylallyltransferase</fullName>
        <ecNumber evidence="10">2.5.1.75</ecNumber>
    </recommendedName>
    <alternativeName>
        <fullName evidence="10">Dimethylallyl diphosphate:tRNA dimethylallyltransferase</fullName>
        <shortName evidence="10">DMAPP:tRNA dimethylallyltransferase</shortName>
        <shortName evidence="10">DMATase</shortName>
    </alternativeName>
    <alternativeName>
        <fullName evidence="10">Isopentenyl-diphosphate:tRNA isopentenyltransferase</fullName>
        <shortName evidence="10">IPP transferase</shortName>
        <shortName evidence="10">IPPT</shortName>
        <shortName evidence="10">IPTase</shortName>
    </alternativeName>
</protein>
<dbReference type="GO" id="GO:0006400">
    <property type="term" value="P:tRNA modification"/>
    <property type="evidence" value="ECO:0007669"/>
    <property type="project" value="TreeGrafter"/>
</dbReference>
<keyword evidence="5 10" id="KW-0819">tRNA processing</keyword>
<dbReference type="InterPro" id="IPR018022">
    <property type="entry name" value="IPT"/>
</dbReference>
<dbReference type="EMBL" id="JQBP01000006">
    <property type="protein sequence ID" value="KRN74744.1"/>
    <property type="molecule type" value="Genomic_DNA"/>
</dbReference>
<evidence type="ECO:0000256" key="12">
    <source>
        <dbReference type="RuleBase" id="RU003784"/>
    </source>
</evidence>
<evidence type="ECO:0000256" key="6">
    <source>
        <dbReference type="ARBA" id="ARBA00022741"/>
    </source>
</evidence>
<dbReference type="InterPro" id="IPR027417">
    <property type="entry name" value="P-loop_NTPase"/>
</dbReference>
<feature type="binding site" evidence="10">
    <location>
        <begin position="12"/>
        <end position="19"/>
    </location>
    <ligand>
        <name>ATP</name>
        <dbReference type="ChEBI" id="CHEBI:30616"/>
    </ligand>
</feature>
<dbReference type="NCBIfam" id="TIGR00174">
    <property type="entry name" value="miaA"/>
    <property type="match status" value="1"/>
</dbReference>
<dbReference type="InterPro" id="IPR039657">
    <property type="entry name" value="Dimethylallyltransferase"/>
</dbReference>
<accession>A0A0R2JBR7</accession>
<evidence type="ECO:0000256" key="7">
    <source>
        <dbReference type="ARBA" id="ARBA00022840"/>
    </source>
</evidence>
<feature type="binding site" evidence="10">
    <location>
        <begin position="14"/>
        <end position="19"/>
    </location>
    <ligand>
        <name>substrate</name>
    </ligand>
</feature>
<sequence>MKKMQKIIVIVGPTAVGKTALSLDLAARYHGEIISGDSMQIYRGLDIGTAKATPTEQAQVPHHMLDIVEPDVNYSVAEFVQQARQVIQKVADRGKIPIVVGGTGFYIQALLGDRTLVDESQVMDAAAEQAWRQRVALEGEAPLRDALRQVDPVSAERIVSGQIRRLIRALLMTQAVGKPFSEQEPPAHRIYDALIIGLNTERPVLYERINQRVTSMLQTGLLAEAQLVQQLPDAATAKQAIGYKELFPYLRGDEDLAAGEQRLQQASRRYAKRQITWFKHQLKGIQWYDLVLNSNDQKRLVQAVEEFIQA</sequence>
<keyword evidence="15" id="KW-1185">Reference proteome</keyword>
<evidence type="ECO:0000256" key="11">
    <source>
        <dbReference type="RuleBase" id="RU003783"/>
    </source>
</evidence>
<comment type="caution">
    <text evidence="10">Lacks conserved residue(s) required for the propagation of feature annotation.</text>
</comment>
<dbReference type="Gene3D" id="1.10.20.140">
    <property type="match status" value="1"/>
</dbReference>
<feature type="site" description="Interaction with substrate tRNA" evidence="10">
    <location>
        <position position="103"/>
    </location>
</feature>
<dbReference type="Proteomes" id="UP000051655">
    <property type="component" value="Unassembled WGS sequence"/>
</dbReference>
<comment type="function">
    <text evidence="2 10 12">Catalyzes the transfer of a dimethylallyl group onto the adenine at position 37 in tRNAs that read codons beginning with uridine, leading to the formation of N6-(dimethylallyl)adenosine (i(6)A).</text>
</comment>
<comment type="similarity">
    <text evidence="3 10 13">Belongs to the IPP transferase family.</text>
</comment>
<dbReference type="PANTHER" id="PTHR11088">
    <property type="entry name" value="TRNA DIMETHYLALLYLTRANSFERASE"/>
    <property type="match status" value="1"/>
</dbReference>
<keyword evidence="7 10" id="KW-0067">ATP-binding</keyword>
<feature type="site" description="Interaction with substrate tRNA" evidence="10">
    <location>
        <position position="132"/>
    </location>
</feature>
<evidence type="ECO:0000256" key="13">
    <source>
        <dbReference type="RuleBase" id="RU003785"/>
    </source>
</evidence>
<keyword evidence="8 10" id="KW-0460">Magnesium</keyword>
<dbReference type="Pfam" id="PF01715">
    <property type="entry name" value="IPPT"/>
    <property type="match status" value="1"/>
</dbReference>
<dbReference type="AlphaFoldDB" id="A0A0R2JBR7"/>
<evidence type="ECO:0000256" key="3">
    <source>
        <dbReference type="ARBA" id="ARBA00005842"/>
    </source>
</evidence>
<name>A0A0R2JBR7_9LACO</name>
<comment type="caution">
    <text evidence="14">The sequence shown here is derived from an EMBL/GenBank/DDBJ whole genome shotgun (WGS) entry which is preliminary data.</text>
</comment>
<evidence type="ECO:0000313" key="15">
    <source>
        <dbReference type="Proteomes" id="UP000051655"/>
    </source>
</evidence>
<evidence type="ECO:0000256" key="9">
    <source>
        <dbReference type="ARBA" id="ARBA00049563"/>
    </source>
</evidence>
<evidence type="ECO:0000256" key="10">
    <source>
        <dbReference type="HAMAP-Rule" id="MF_00185"/>
    </source>
</evidence>
<dbReference type="STRING" id="1616.IV73_GL001152"/>
<evidence type="ECO:0000256" key="1">
    <source>
        <dbReference type="ARBA" id="ARBA00001946"/>
    </source>
</evidence>
<dbReference type="EC" id="2.5.1.75" evidence="10"/>
<dbReference type="SUPFAM" id="SSF52540">
    <property type="entry name" value="P-loop containing nucleoside triphosphate hydrolases"/>
    <property type="match status" value="2"/>
</dbReference>
<dbReference type="PATRIC" id="fig|1616.3.peg.1185"/>
<comment type="cofactor">
    <cofactor evidence="1 10">
        <name>Mg(2+)</name>
        <dbReference type="ChEBI" id="CHEBI:18420"/>
    </cofactor>
</comment>
<proteinExistence type="inferred from homology"/>
<evidence type="ECO:0000256" key="5">
    <source>
        <dbReference type="ARBA" id="ARBA00022694"/>
    </source>
</evidence>
<dbReference type="PANTHER" id="PTHR11088:SF60">
    <property type="entry name" value="TRNA DIMETHYLALLYLTRANSFERASE"/>
    <property type="match status" value="1"/>
</dbReference>
<evidence type="ECO:0000313" key="14">
    <source>
        <dbReference type="EMBL" id="KRN74744.1"/>
    </source>
</evidence>
<dbReference type="Gene3D" id="3.40.50.300">
    <property type="entry name" value="P-loop containing nucleotide triphosphate hydrolases"/>
    <property type="match status" value="1"/>
</dbReference>
<evidence type="ECO:0000256" key="2">
    <source>
        <dbReference type="ARBA" id="ARBA00003213"/>
    </source>
</evidence>
<keyword evidence="4 10" id="KW-0808">Transferase</keyword>
<dbReference type="GO" id="GO:0005524">
    <property type="term" value="F:ATP binding"/>
    <property type="evidence" value="ECO:0007669"/>
    <property type="project" value="UniProtKB-UniRule"/>
</dbReference>
<comment type="subunit">
    <text evidence="10">Monomer.</text>
</comment>
<organism evidence="14 15">
    <name type="scientific">Weissella kandleri</name>
    <dbReference type="NCBI Taxonomy" id="1616"/>
    <lineage>
        <taxon>Bacteria</taxon>
        <taxon>Bacillati</taxon>
        <taxon>Bacillota</taxon>
        <taxon>Bacilli</taxon>
        <taxon>Lactobacillales</taxon>
        <taxon>Lactobacillaceae</taxon>
        <taxon>Weissella</taxon>
    </lineage>
</organism>
<dbReference type="GO" id="GO:0052381">
    <property type="term" value="F:tRNA dimethylallyltransferase activity"/>
    <property type="evidence" value="ECO:0007669"/>
    <property type="project" value="UniProtKB-UniRule"/>
</dbReference>
<gene>
    <name evidence="10" type="primary">miaA</name>
    <name evidence="14" type="ORF">IV73_GL001152</name>
</gene>
<evidence type="ECO:0000256" key="4">
    <source>
        <dbReference type="ARBA" id="ARBA00022679"/>
    </source>
</evidence>
<feature type="region of interest" description="Interaction with substrate tRNA" evidence="10">
    <location>
        <begin position="37"/>
        <end position="40"/>
    </location>
</feature>
<evidence type="ECO:0000256" key="8">
    <source>
        <dbReference type="ARBA" id="ARBA00022842"/>
    </source>
</evidence>
<comment type="catalytic activity">
    <reaction evidence="9 10 11">
        <text>adenosine(37) in tRNA + dimethylallyl diphosphate = N(6)-dimethylallyladenosine(37) in tRNA + diphosphate</text>
        <dbReference type="Rhea" id="RHEA:26482"/>
        <dbReference type="Rhea" id="RHEA-COMP:10162"/>
        <dbReference type="Rhea" id="RHEA-COMP:10375"/>
        <dbReference type="ChEBI" id="CHEBI:33019"/>
        <dbReference type="ChEBI" id="CHEBI:57623"/>
        <dbReference type="ChEBI" id="CHEBI:74411"/>
        <dbReference type="ChEBI" id="CHEBI:74415"/>
        <dbReference type="EC" id="2.5.1.75"/>
    </reaction>
</comment>
<dbReference type="HAMAP" id="MF_00185">
    <property type="entry name" value="IPP_trans"/>
    <property type="match status" value="1"/>
</dbReference>
<keyword evidence="6 10" id="KW-0547">Nucleotide-binding</keyword>